<dbReference type="InterPro" id="IPR020476">
    <property type="entry name" value="Nudix_hydrolase"/>
</dbReference>
<evidence type="ECO:0000256" key="3">
    <source>
        <dbReference type="ARBA" id="ARBA00022842"/>
    </source>
</evidence>
<keyword evidence="3" id="KW-0460">Magnesium</keyword>
<keyword evidence="2" id="KW-0378">Hydrolase</keyword>
<comment type="cofactor">
    <cofactor evidence="1">
        <name>Mg(2+)</name>
        <dbReference type="ChEBI" id="CHEBI:18420"/>
    </cofactor>
</comment>
<proteinExistence type="predicted"/>
<reference evidence="5" key="1">
    <citation type="submission" date="2021-02" db="EMBL/GenBank/DDBJ databases">
        <authorList>
            <person name="Dougan E. K."/>
            <person name="Rhodes N."/>
            <person name="Thang M."/>
            <person name="Chan C."/>
        </authorList>
    </citation>
    <scope>NUCLEOTIDE SEQUENCE</scope>
</reference>
<dbReference type="InterPro" id="IPR015797">
    <property type="entry name" value="NUDIX_hydrolase-like_dom_sf"/>
</dbReference>
<dbReference type="AlphaFoldDB" id="A0A813K8N2"/>
<evidence type="ECO:0000256" key="2">
    <source>
        <dbReference type="ARBA" id="ARBA00022801"/>
    </source>
</evidence>
<evidence type="ECO:0000259" key="4">
    <source>
        <dbReference type="PROSITE" id="PS51462"/>
    </source>
</evidence>
<dbReference type="PANTHER" id="PTHR43046:SF12">
    <property type="entry name" value="GDP-MANNOSE MANNOSYL HYDROLASE"/>
    <property type="match status" value="1"/>
</dbReference>
<feature type="non-terminal residue" evidence="5">
    <location>
        <position position="286"/>
    </location>
</feature>
<dbReference type="PROSITE" id="PS51462">
    <property type="entry name" value="NUDIX"/>
    <property type="match status" value="1"/>
</dbReference>
<organism evidence="5 6">
    <name type="scientific">Polarella glacialis</name>
    <name type="common">Dinoflagellate</name>
    <dbReference type="NCBI Taxonomy" id="89957"/>
    <lineage>
        <taxon>Eukaryota</taxon>
        <taxon>Sar</taxon>
        <taxon>Alveolata</taxon>
        <taxon>Dinophyceae</taxon>
        <taxon>Suessiales</taxon>
        <taxon>Suessiaceae</taxon>
        <taxon>Polarella</taxon>
    </lineage>
</organism>
<dbReference type="Gene3D" id="3.90.79.10">
    <property type="entry name" value="Nucleoside Triphosphate Pyrophosphohydrolase"/>
    <property type="match status" value="1"/>
</dbReference>
<gene>
    <name evidence="5" type="ORF">PGLA2088_LOCUS28070</name>
</gene>
<dbReference type="Pfam" id="PF00293">
    <property type="entry name" value="NUDIX"/>
    <property type="match status" value="1"/>
</dbReference>
<dbReference type="EMBL" id="CAJNNW010027725">
    <property type="protein sequence ID" value="CAE8692851.1"/>
    <property type="molecule type" value="Genomic_DNA"/>
</dbReference>
<evidence type="ECO:0000313" key="5">
    <source>
        <dbReference type="EMBL" id="CAE8692851.1"/>
    </source>
</evidence>
<name>A0A813K8N2_POLGL</name>
<accession>A0A813K8N2</accession>
<sequence>LFRRSLRCLMASPPSGVVLLPSRGSDPCTYGQSVWDALRQPDCGRGAKASSSRGPFFDEQLVTAEELAPGELTLGPCEVGSRGEGRQTVSFGRAAASLPGAEALWGRSVLCPLVALSQQGLSLPPFSPHARLAVVVVPNDGAGRVLLTQRTAHMRTFPRCWVFPGGSVDAGESLLVAGSRELREETGLSVPPAAMQLLCLWESVFPTSCEDCIEVGQVKGHAIAAFVTATVPQEELSRQLRLQSSECQGASWVPLSLLRSLHAEPSSRGAAQPGLSSRLLPGWVVR</sequence>
<dbReference type="GO" id="GO:0016787">
    <property type="term" value="F:hydrolase activity"/>
    <property type="evidence" value="ECO:0007669"/>
    <property type="project" value="UniProtKB-KW"/>
</dbReference>
<evidence type="ECO:0000313" key="6">
    <source>
        <dbReference type="Proteomes" id="UP000626109"/>
    </source>
</evidence>
<dbReference type="InterPro" id="IPR000086">
    <property type="entry name" value="NUDIX_hydrolase_dom"/>
</dbReference>
<evidence type="ECO:0000256" key="1">
    <source>
        <dbReference type="ARBA" id="ARBA00001946"/>
    </source>
</evidence>
<protein>
    <recommendedName>
        <fullName evidence="4">Nudix hydrolase domain-containing protein</fullName>
    </recommendedName>
</protein>
<comment type="caution">
    <text evidence="5">The sequence shown here is derived from an EMBL/GenBank/DDBJ whole genome shotgun (WGS) entry which is preliminary data.</text>
</comment>
<feature type="domain" description="Nudix hydrolase" evidence="4">
    <location>
        <begin position="128"/>
        <end position="276"/>
    </location>
</feature>
<dbReference type="PANTHER" id="PTHR43046">
    <property type="entry name" value="GDP-MANNOSE MANNOSYL HYDROLASE"/>
    <property type="match status" value="1"/>
</dbReference>
<dbReference type="PRINTS" id="PR00502">
    <property type="entry name" value="NUDIXFAMILY"/>
</dbReference>
<feature type="non-terminal residue" evidence="5">
    <location>
        <position position="1"/>
    </location>
</feature>
<dbReference type="SUPFAM" id="SSF55811">
    <property type="entry name" value="Nudix"/>
    <property type="match status" value="1"/>
</dbReference>
<dbReference type="Proteomes" id="UP000626109">
    <property type="component" value="Unassembled WGS sequence"/>
</dbReference>